<accession>K2PSA5</accession>
<evidence type="ECO:0000313" key="3">
    <source>
        <dbReference type="Proteomes" id="UP000006787"/>
    </source>
</evidence>
<evidence type="ECO:0000256" key="1">
    <source>
        <dbReference type="SAM" id="Phobius"/>
    </source>
</evidence>
<dbReference type="Proteomes" id="UP000006787">
    <property type="component" value="Unassembled WGS sequence"/>
</dbReference>
<reference evidence="2 3" key="1">
    <citation type="journal article" date="2012" name="J. Bacteriol.">
        <title>Genome Sequence of the Bacteriocin-Producing Strain Lactococcus garvieae DCC43.</title>
        <authorList>
            <person name="Gabrielsen C."/>
            <person name="Brede D.A."/>
            <person name="Hernandez P.E."/>
            <person name="Nes I.F."/>
            <person name="Diep D.B."/>
        </authorList>
    </citation>
    <scope>NUCLEOTIDE SEQUENCE [LARGE SCALE GENOMIC DNA]</scope>
    <source>
        <strain evidence="2 3">DCC43</strain>
    </source>
</reference>
<protein>
    <submittedName>
        <fullName evidence="2">Uncharacterized protein</fullName>
    </submittedName>
</protein>
<comment type="caution">
    <text evidence="2">The sequence shown here is derived from an EMBL/GenBank/DDBJ whole genome shotgun (WGS) entry which is preliminary data.</text>
</comment>
<dbReference type="RefSeq" id="WP_003136907.1">
    <property type="nucleotide sequence ID" value="NZ_AMQS01000051.1"/>
</dbReference>
<dbReference type="EMBL" id="AMQS01000051">
    <property type="protein sequence ID" value="EKF50406.1"/>
    <property type="molecule type" value="Genomic_DNA"/>
</dbReference>
<feature type="transmembrane region" description="Helical" evidence="1">
    <location>
        <begin position="6"/>
        <end position="24"/>
    </location>
</feature>
<gene>
    <name evidence="2" type="ORF">C426_2246</name>
</gene>
<sequence length="225" mass="25118">MKKVVIGLSAIIMGGLLLLGTLYLPQRNPFEKKPPETSPVKTEKTDVTENNLTISDCLRGYSTLEEFEKDVRVDGYADKAYIVALDNKGEPGGWMVSTSGKNNRLMGGEGKNGAITDPVYANDPDGATVGDIKKALSERDEKFSNGTLIPNMKNNRTMFFMVDTYKTKKAFERWYKNEKITPNTRIMKTLYYGVVIDQTEVQGTFYDLKTDSNAITVSQILKAFP</sequence>
<name>K2PSA5_9LACT</name>
<keyword evidence="1" id="KW-0472">Membrane</keyword>
<dbReference type="AlphaFoldDB" id="K2PSA5"/>
<keyword evidence="1" id="KW-0812">Transmembrane</keyword>
<proteinExistence type="predicted"/>
<keyword evidence="1" id="KW-1133">Transmembrane helix</keyword>
<dbReference type="PATRIC" id="fig|1231377.3.peg.2226"/>
<organism evidence="2 3">
    <name type="scientific">Lactococcus garvieae DCC43</name>
    <dbReference type="NCBI Taxonomy" id="1231377"/>
    <lineage>
        <taxon>Bacteria</taxon>
        <taxon>Bacillati</taxon>
        <taxon>Bacillota</taxon>
        <taxon>Bacilli</taxon>
        <taxon>Lactobacillales</taxon>
        <taxon>Streptococcaceae</taxon>
        <taxon>Lactococcus</taxon>
    </lineage>
</organism>
<evidence type="ECO:0000313" key="2">
    <source>
        <dbReference type="EMBL" id="EKF50406.1"/>
    </source>
</evidence>